<gene>
    <name evidence="11" type="ORF">LTR77_001669</name>
</gene>
<feature type="region of interest" description="Disordered" evidence="8">
    <location>
        <begin position="613"/>
        <end position="638"/>
    </location>
</feature>
<evidence type="ECO:0000259" key="9">
    <source>
        <dbReference type="Pfam" id="PF03828"/>
    </source>
</evidence>
<feature type="compositionally biased region" description="Low complexity" evidence="8">
    <location>
        <begin position="479"/>
        <end position="499"/>
    </location>
</feature>
<evidence type="ECO:0000256" key="1">
    <source>
        <dbReference type="ARBA" id="ARBA00001936"/>
    </source>
</evidence>
<evidence type="ECO:0000256" key="5">
    <source>
        <dbReference type="ARBA" id="ARBA00022679"/>
    </source>
</evidence>
<feature type="region of interest" description="Disordered" evidence="8">
    <location>
        <begin position="547"/>
        <end position="597"/>
    </location>
</feature>
<feature type="compositionally biased region" description="Basic and acidic residues" evidence="8">
    <location>
        <begin position="94"/>
        <end position="108"/>
    </location>
</feature>
<keyword evidence="5" id="KW-0808">Transferase</keyword>
<dbReference type="Gene3D" id="1.10.1410.10">
    <property type="match status" value="1"/>
</dbReference>
<dbReference type="SUPFAM" id="SSF81301">
    <property type="entry name" value="Nucleotidyltransferase"/>
    <property type="match status" value="1"/>
</dbReference>
<dbReference type="GO" id="GO:1990817">
    <property type="term" value="F:poly(A) RNA polymerase activity"/>
    <property type="evidence" value="ECO:0007669"/>
    <property type="project" value="UniProtKB-EC"/>
</dbReference>
<dbReference type="Pfam" id="PF03828">
    <property type="entry name" value="PAP_assoc"/>
    <property type="match status" value="1"/>
</dbReference>
<comment type="cofactor">
    <cofactor evidence="1">
        <name>Mn(2+)</name>
        <dbReference type="ChEBI" id="CHEBI:29035"/>
    </cofactor>
</comment>
<feature type="region of interest" description="Disordered" evidence="8">
    <location>
        <begin position="749"/>
        <end position="1098"/>
    </location>
</feature>
<feature type="compositionally biased region" description="Polar residues" evidence="8">
    <location>
        <begin position="14"/>
        <end position="26"/>
    </location>
</feature>
<dbReference type="PANTHER" id="PTHR12271">
    <property type="entry name" value="POLY A POLYMERASE CID PAP -RELATED"/>
    <property type="match status" value="1"/>
</dbReference>
<dbReference type="InterPro" id="IPR043519">
    <property type="entry name" value="NT_sf"/>
</dbReference>
<feature type="compositionally biased region" description="Low complexity" evidence="8">
    <location>
        <begin position="1021"/>
        <end position="1049"/>
    </location>
</feature>
<dbReference type="InterPro" id="IPR054708">
    <property type="entry name" value="MTPAP-like_central"/>
</dbReference>
<evidence type="ECO:0000256" key="8">
    <source>
        <dbReference type="SAM" id="MobiDB-lite"/>
    </source>
</evidence>
<dbReference type="RefSeq" id="XP_064663257.1">
    <property type="nucleotide sequence ID" value="XM_064798930.1"/>
</dbReference>
<dbReference type="AlphaFoldDB" id="A0AAV9PKS1"/>
<feature type="region of interest" description="Disordered" evidence="8">
    <location>
        <begin position="1"/>
        <end position="52"/>
    </location>
</feature>
<dbReference type="PANTHER" id="PTHR12271:SF113">
    <property type="entry name" value="POLY(A) RNA POLYMERASE CID11"/>
    <property type="match status" value="1"/>
</dbReference>
<feature type="region of interest" description="Disordered" evidence="8">
    <location>
        <begin position="441"/>
        <end position="509"/>
    </location>
</feature>
<dbReference type="InterPro" id="IPR002058">
    <property type="entry name" value="PAP_assoc"/>
</dbReference>
<dbReference type="EC" id="2.7.7.19" evidence="4"/>
<proteinExistence type="inferred from homology"/>
<evidence type="ECO:0000313" key="11">
    <source>
        <dbReference type="EMBL" id="KAK5174588.1"/>
    </source>
</evidence>
<feature type="region of interest" description="Disordered" evidence="8">
    <location>
        <begin position="86"/>
        <end position="108"/>
    </location>
</feature>
<keyword evidence="6" id="KW-0479">Metal-binding</keyword>
<evidence type="ECO:0000256" key="4">
    <source>
        <dbReference type="ARBA" id="ARBA00012388"/>
    </source>
</evidence>
<feature type="domain" description="PAP-associated" evidence="9">
    <location>
        <begin position="334"/>
        <end position="394"/>
    </location>
</feature>
<dbReference type="EMBL" id="JAVRRT010000002">
    <property type="protein sequence ID" value="KAK5174588.1"/>
    <property type="molecule type" value="Genomic_DNA"/>
</dbReference>
<reference evidence="11 12" key="1">
    <citation type="submission" date="2023-08" db="EMBL/GenBank/DDBJ databases">
        <title>Black Yeasts Isolated from many extreme environments.</title>
        <authorList>
            <person name="Coleine C."/>
            <person name="Stajich J.E."/>
            <person name="Selbmann L."/>
        </authorList>
    </citation>
    <scope>NUCLEOTIDE SEQUENCE [LARGE SCALE GENOMIC DNA]</scope>
    <source>
        <strain evidence="11 12">CCFEE 5935</strain>
    </source>
</reference>
<evidence type="ECO:0000256" key="3">
    <source>
        <dbReference type="ARBA" id="ARBA00008593"/>
    </source>
</evidence>
<protein>
    <recommendedName>
        <fullName evidence="4">polynucleotide adenylyltransferase</fullName>
        <ecNumber evidence="4">2.7.7.19</ecNumber>
    </recommendedName>
</protein>
<feature type="compositionally biased region" description="Polar residues" evidence="8">
    <location>
        <begin position="885"/>
        <end position="896"/>
    </location>
</feature>
<keyword evidence="7" id="KW-0460">Magnesium</keyword>
<accession>A0AAV9PKS1</accession>
<evidence type="ECO:0000313" key="12">
    <source>
        <dbReference type="Proteomes" id="UP001337655"/>
    </source>
</evidence>
<evidence type="ECO:0000256" key="7">
    <source>
        <dbReference type="ARBA" id="ARBA00022842"/>
    </source>
</evidence>
<evidence type="ECO:0000259" key="10">
    <source>
        <dbReference type="Pfam" id="PF22600"/>
    </source>
</evidence>
<keyword evidence="12" id="KW-1185">Reference proteome</keyword>
<feature type="compositionally biased region" description="Polar residues" evidence="8">
    <location>
        <begin position="454"/>
        <end position="464"/>
    </location>
</feature>
<feature type="region of interest" description="Disordered" evidence="8">
    <location>
        <begin position="651"/>
        <end position="695"/>
    </location>
</feature>
<name>A0AAV9PKS1_9PEZI</name>
<dbReference type="CDD" id="cd05402">
    <property type="entry name" value="NT_PAP_TUTase"/>
    <property type="match status" value="1"/>
</dbReference>
<dbReference type="Proteomes" id="UP001337655">
    <property type="component" value="Unassembled WGS sequence"/>
</dbReference>
<dbReference type="Gene3D" id="3.30.460.10">
    <property type="entry name" value="Beta Polymerase, domain 2"/>
    <property type="match status" value="1"/>
</dbReference>
<dbReference type="GO" id="GO:0031123">
    <property type="term" value="P:RNA 3'-end processing"/>
    <property type="evidence" value="ECO:0007669"/>
    <property type="project" value="TreeGrafter"/>
</dbReference>
<feature type="compositionally biased region" description="Polar residues" evidence="8">
    <location>
        <begin position="619"/>
        <end position="637"/>
    </location>
</feature>
<feature type="compositionally biased region" description="Polar residues" evidence="8">
    <location>
        <begin position="805"/>
        <end position="817"/>
    </location>
</feature>
<evidence type="ECO:0000256" key="2">
    <source>
        <dbReference type="ARBA" id="ARBA00001946"/>
    </source>
</evidence>
<organism evidence="11 12">
    <name type="scientific">Saxophila tyrrhenica</name>
    <dbReference type="NCBI Taxonomy" id="1690608"/>
    <lineage>
        <taxon>Eukaryota</taxon>
        <taxon>Fungi</taxon>
        <taxon>Dikarya</taxon>
        <taxon>Ascomycota</taxon>
        <taxon>Pezizomycotina</taxon>
        <taxon>Dothideomycetes</taxon>
        <taxon>Dothideomycetidae</taxon>
        <taxon>Mycosphaerellales</taxon>
        <taxon>Extremaceae</taxon>
        <taxon>Saxophila</taxon>
    </lineage>
</organism>
<dbReference type="Pfam" id="PF22600">
    <property type="entry name" value="MTPAP-like_central"/>
    <property type="match status" value="1"/>
</dbReference>
<dbReference type="GO" id="GO:0010605">
    <property type="term" value="P:negative regulation of macromolecule metabolic process"/>
    <property type="evidence" value="ECO:0007669"/>
    <property type="project" value="UniProtKB-ARBA"/>
</dbReference>
<feature type="domain" description="Poly(A) RNA polymerase mitochondrial-like central palm" evidence="10">
    <location>
        <begin position="112"/>
        <end position="244"/>
    </location>
</feature>
<feature type="compositionally biased region" description="Polar residues" evidence="8">
    <location>
        <begin position="656"/>
        <end position="669"/>
    </location>
</feature>
<dbReference type="GO" id="GO:0046872">
    <property type="term" value="F:metal ion binding"/>
    <property type="evidence" value="ECO:0007669"/>
    <property type="project" value="UniProtKB-KW"/>
</dbReference>
<comment type="similarity">
    <text evidence="3">Belongs to the DNA polymerase type-B-like family.</text>
</comment>
<feature type="compositionally biased region" description="Low complexity" evidence="8">
    <location>
        <begin position="550"/>
        <end position="564"/>
    </location>
</feature>
<evidence type="ECO:0000256" key="6">
    <source>
        <dbReference type="ARBA" id="ARBA00022723"/>
    </source>
</evidence>
<sequence length="1098" mass="121180">MAHEQHPMRPPFHSQHSSSVPSTPFQQPRDLRFHSRSPSPNRALSNNSPRSVVSEAVAHNHVQRSQPVVCKFETGAEIRKRRIPYVEGGNEELGPPKKEPKRSLEPEEHEKLRTQMDDLYQRLLPSDESEGRRAQLVKKLDRLLNTEWPGNDIRVNVFGSSGNLLASSDSDVDICITTPLKKLESMHSIAMLLHKNGMEKVVCRASAKVPIVKCWDPELNLAADLNVNNPLALENTRMIKTYVQLDDRVRPLAKIIKYWTKRRILNDAAFGGTISSYTWICMIINFLQRRDPPILPSLQKKAEERKQPENGKIPQFADNLDELKSFGGANKETLPDLLFQFFRHYGYEFEYSKYVVSVKEGRLLSRQEKGWDPANHYEKEARNRLCVEEPFTLNRNLGNSADDYAWSGIHGEIRRAFELLADGCQLEKCCEEYEFPVEEKPIFQRPPPKPKPTLTRSASQSGRPTQEPPTGRSRKANNRNQSAQRAGSRRASSGASFSNQRVPLPFQSPPQGGSVVDYFGMKGDLHSQLYQQWQYLQAQTEALRSQLAAQQQHQQQHQQQQQQHGPGRPVDIGGSPHHRAYQPNGLPSPRYLDNPPPTAPLLPGYLYHYPARYPPPSPMSQARTREGGTSTNPSSPSLVAAVPALRRQVHRGSIPEGSTSSLRSQSQPGRSLPHPLTLQQHVHPGYDVSGALPGQYQNVRTSSGAYTSMPPGMQTPFSHALASYAASTQGENSMPKEYVGYYVGQSPSLGPQYPPSTQMQMPPPPMMLRDPPQQRQRRVTPDLMPPMPNGRHSSRSPSPLGHLRSYTTTGDLRSTAVQGLKSPPMRFDVPSEPATAPLPTQKPMEVTAPLIVNGSGTGASSSKQPEKKVNGITSPPHPLYDSGSAKVNGTGFSRTQLPMRPLDTNVIPEHMEKSEQPNHSPRISPSPRLKSGPKLNFSPNSTPVGPNGNSEQFHDSTPIPAPLLSPVAELRTPSPTRPTSFERESPTANGLMKAAKIANARQVAGSENEPPTSPKHERKGSAPNPSSAPKPAKSPEQSTPATSAAASGALHGQGQKMDANPWQQATRKGHKKSKSTGVQQQGAKGQPMPANEAERKGG</sequence>
<comment type="cofactor">
    <cofactor evidence="2">
        <name>Mg(2+)</name>
        <dbReference type="ChEBI" id="CHEBI:18420"/>
    </cofactor>
</comment>
<dbReference type="GeneID" id="89923017"/>
<feature type="compositionally biased region" description="Polar residues" evidence="8">
    <location>
        <begin position="36"/>
        <end position="51"/>
    </location>
</feature>
<feature type="compositionally biased region" description="Polar residues" evidence="8">
    <location>
        <begin position="937"/>
        <end position="951"/>
    </location>
</feature>
<comment type="caution">
    <text evidence="11">The sequence shown here is derived from an EMBL/GenBank/DDBJ whole genome shotgun (WGS) entry which is preliminary data.</text>
</comment>
<dbReference type="SUPFAM" id="SSF81631">
    <property type="entry name" value="PAP/OAS1 substrate-binding domain"/>
    <property type="match status" value="1"/>
</dbReference>